<dbReference type="EMBL" id="CP014989">
    <property type="protein sequence ID" value="ANS80013.1"/>
    <property type="molecule type" value="Genomic_DNA"/>
</dbReference>
<sequence>MLGELMISAGALVLLFALWQFWWTDVVADAASEDRVAALQESFASGAEFPGSGGPTADAGNETEAEAEGDDGGADGTPGGPDGEGNASDQGRQTWAQGEDLALVHLPTIGELRPVAQA</sequence>
<reference evidence="2 3" key="1">
    <citation type="submission" date="2016-03" db="EMBL/GenBank/DDBJ databases">
        <title>Shallow-sea hydrothermal system.</title>
        <authorList>
            <person name="Tang K."/>
        </authorList>
    </citation>
    <scope>NUCLEOTIDE SEQUENCE [LARGE SCALE GENOMIC DNA]</scope>
    <source>
        <strain evidence="2 3">JLT9</strain>
    </source>
</reference>
<organism evidence="2 3">
    <name type="scientific">Serinicoccus hydrothermalis</name>
    <dbReference type="NCBI Taxonomy" id="1758689"/>
    <lineage>
        <taxon>Bacteria</taxon>
        <taxon>Bacillati</taxon>
        <taxon>Actinomycetota</taxon>
        <taxon>Actinomycetes</taxon>
        <taxon>Micrococcales</taxon>
        <taxon>Ornithinimicrobiaceae</taxon>
        <taxon>Serinicoccus</taxon>
    </lineage>
</organism>
<feature type="compositionally biased region" description="Gly residues" evidence="1">
    <location>
        <begin position="74"/>
        <end position="83"/>
    </location>
</feature>
<feature type="compositionally biased region" description="Acidic residues" evidence="1">
    <location>
        <begin position="61"/>
        <end position="73"/>
    </location>
</feature>
<evidence type="ECO:0000256" key="1">
    <source>
        <dbReference type="SAM" id="MobiDB-lite"/>
    </source>
</evidence>
<evidence type="ECO:0008006" key="4">
    <source>
        <dbReference type="Google" id="ProtNLM"/>
    </source>
</evidence>
<evidence type="ECO:0000313" key="3">
    <source>
        <dbReference type="Proteomes" id="UP000092482"/>
    </source>
</evidence>
<dbReference type="STRING" id="1758689.SGUI_2617"/>
<accession>A0A1B1NF28</accession>
<name>A0A1B1NF28_9MICO</name>
<gene>
    <name evidence="2" type="ORF">SGUI_2617</name>
</gene>
<dbReference type="Proteomes" id="UP000092482">
    <property type="component" value="Chromosome"/>
</dbReference>
<evidence type="ECO:0000313" key="2">
    <source>
        <dbReference type="EMBL" id="ANS80013.1"/>
    </source>
</evidence>
<feature type="region of interest" description="Disordered" evidence="1">
    <location>
        <begin position="45"/>
        <end position="99"/>
    </location>
</feature>
<dbReference type="KEGG" id="serj:SGUI_2617"/>
<protein>
    <recommendedName>
        <fullName evidence="4">Class E sortase</fullName>
    </recommendedName>
</protein>
<dbReference type="AlphaFoldDB" id="A0A1B1NF28"/>
<keyword evidence="3" id="KW-1185">Reference proteome</keyword>
<proteinExistence type="predicted"/>